<proteinExistence type="predicted"/>
<dbReference type="PROSITE" id="PS50076">
    <property type="entry name" value="DNAJ_2"/>
    <property type="match status" value="1"/>
</dbReference>
<feature type="domain" description="J" evidence="2">
    <location>
        <begin position="143"/>
        <end position="203"/>
    </location>
</feature>
<dbReference type="CDD" id="cd06257">
    <property type="entry name" value="DnaJ"/>
    <property type="match status" value="1"/>
</dbReference>
<gene>
    <name evidence="3" type="ORF">NYP16_01115</name>
</gene>
<name>A0A9X3Z619_9PROT</name>
<reference evidence="3" key="2">
    <citation type="journal article" date="2023" name="Syst. Appl. Microbiol.">
        <title>Govania unica gen. nov., sp. nov., a rare biosphere bacterium that represents a novel family in the class Alphaproteobacteria.</title>
        <authorList>
            <person name="Vandamme P."/>
            <person name="Peeters C."/>
            <person name="Hettiarachchi A."/>
            <person name="Cnockaert M."/>
            <person name="Carlier A."/>
        </authorList>
    </citation>
    <scope>NUCLEOTIDE SEQUENCE</scope>
    <source>
        <strain evidence="3">LMG 31809</strain>
    </source>
</reference>
<comment type="caution">
    <text evidence="3">The sequence shown here is derived from an EMBL/GenBank/DDBJ whole genome shotgun (WGS) entry which is preliminary data.</text>
</comment>
<accession>A0A9X3Z619</accession>
<reference evidence="3" key="1">
    <citation type="submission" date="2022-08" db="EMBL/GenBank/DDBJ databases">
        <authorList>
            <person name="Vandamme P."/>
            <person name="Hettiarachchi A."/>
            <person name="Peeters C."/>
            <person name="Cnockaert M."/>
            <person name="Carlier A."/>
        </authorList>
    </citation>
    <scope>NUCLEOTIDE SEQUENCE</scope>
    <source>
        <strain evidence="3">LMG 31809</strain>
    </source>
</reference>
<dbReference type="SMART" id="SM00271">
    <property type="entry name" value="DnaJ"/>
    <property type="match status" value="1"/>
</dbReference>
<keyword evidence="1" id="KW-0143">Chaperone</keyword>
<dbReference type="InterPro" id="IPR051938">
    <property type="entry name" value="Apopto_cytoskel_mod"/>
</dbReference>
<organism evidence="3 4">
    <name type="scientific">Govanella unica</name>
    <dbReference type="NCBI Taxonomy" id="2975056"/>
    <lineage>
        <taxon>Bacteria</taxon>
        <taxon>Pseudomonadati</taxon>
        <taxon>Pseudomonadota</taxon>
        <taxon>Alphaproteobacteria</taxon>
        <taxon>Emcibacterales</taxon>
        <taxon>Govanellaceae</taxon>
        <taxon>Govanella</taxon>
    </lineage>
</organism>
<dbReference type="InterPro" id="IPR001623">
    <property type="entry name" value="DnaJ_domain"/>
</dbReference>
<dbReference type="RefSeq" id="WP_274942263.1">
    <property type="nucleotide sequence ID" value="NZ_JANWOI010000001.1"/>
</dbReference>
<dbReference type="EMBL" id="JANWOI010000001">
    <property type="protein sequence ID" value="MDA5192558.1"/>
    <property type="molecule type" value="Genomic_DNA"/>
</dbReference>
<dbReference type="Proteomes" id="UP001141619">
    <property type="component" value="Unassembled WGS sequence"/>
</dbReference>
<dbReference type="PRINTS" id="PR00625">
    <property type="entry name" value="JDOMAIN"/>
</dbReference>
<dbReference type="Pfam" id="PF00226">
    <property type="entry name" value="DnaJ"/>
    <property type="match status" value="1"/>
</dbReference>
<sequence length="203" mass="23078">MTADQSRNPFLGLKSFGDRGAARLCDQPDCAAPGEHRAPKARDQLDDYYWFCREHARAYNAQWDYFKDMSTDEIDQFQREVPGWHRPTWKLGRLGPTAETTEAHDPLDIFGDDIRKGRGPFAERPQTAQFAPGNRPLSAAEREALATLGLDMQATKADIKKAYKLLVKQYHPDANGGDRQREDMFRSISDAYRKLAAAWESRG</sequence>
<dbReference type="Gene3D" id="1.10.287.110">
    <property type="entry name" value="DnaJ domain"/>
    <property type="match status" value="1"/>
</dbReference>
<keyword evidence="4" id="KW-1185">Reference proteome</keyword>
<dbReference type="InterPro" id="IPR036869">
    <property type="entry name" value="J_dom_sf"/>
</dbReference>
<dbReference type="AlphaFoldDB" id="A0A9X3Z619"/>
<evidence type="ECO:0000313" key="4">
    <source>
        <dbReference type="Proteomes" id="UP001141619"/>
    </source>
</evidence>
<evidence type="ECO:0000259" key="2">
    <source>
        <dbReference type="PROSITE" id="PS50076"/>
    </source>
</evidence>
<protein>
    <submittedName>
        <fullName evidence="3">DnaJ domain-containing protein</fullName>
    </submittedName>
</protein>
<dbReference type="PANTHER" id="PTHR44145:SF3">
    <property type="entry name" value="DNAJ HOMOLOG SUBFAMILY A MEMBER 3, MITOCHONDRIAL"/>
    <property type="match status" value="1"/>
</dbReference>
<dbReference type="PANTHER" id="PTHR44145">
    <property type="entry name" value="DNAJ HOMOLOG SUBFAMILY A MEMBER 3, MITOCHONDRIAL"/>
    <property type="match status" value="1"/>
</dbReference>
<dbReference type="SUPFAM" id="SSF46565">
    <property type="entry name" value="Chaperone J-domain"/>
    <property type="match status" value="1"/>
</dbReference>
<evidence type="ECO:0000313" key="3">
    <source>
        <dbReference type="EMBL" id="MDA5192558.1"/>
    </source>
</evidence>
<evidence type="ECO:0000256" key="1">
    <source>
        <dbReference type="ARBA" id="ARBA00023186"/>
    </source>
</evidence>